<keyword evidence="1" id="KW-0812">Transmembrane</keyword>
<proteinExistence type="predicted"/>
<protein>
    <submittedName>
        <fullName evidence="3">Uncharacterized protein</fullName>
    </submittedName>
</protein>
<keyword evidence="1" id="KW-1133">Transmembrane helix</keyword>
<organism evidence="3 4">
    <name type="scientific">Brassica cretica</name>
    <name type="common">Mustard</name>
    <dbReference type="NCBI Taxonomy" id="69181"/>
    <lineage>
        <taxon>Eukaryota</taxon>
        <taxon>Viridiplantae</taxon>
        <taxon>Streptophyta</taxon>
        <taxon>Embryophyta</taxon>
        <taxon>Tracheophyta</taxon>
        <taxon>Spermatophyta</taxon>
        <taxon>Magnoliopsida</taxon>
        <taxon>eudicotyledons</taxon>
        <taxon>Gunneridae</taxon>
        <taxon>Pentapetalae</taxon>
        <taxon>rosids</taxon>
        <taxon>malvids</taxon>
        <taxon>Brassicales</taxon>
        <taxon>Brassicaceae</taxon>
        <taxon>Brassiceae</taxon>
        <taxon>Brassica</taxon>
    </lineage>
</organism>
<keyword evidence="1" id="KW-0472">Membrane</keyword>
<accession>A0A8S9N7X1</accession>
<dbReference type="Proteomes" id="UP000712600">
    <property type="component" value="Unassembled WGS sequence"/>
</dbReference>
<dbReference type="EMBL" id="QGKX02002183">
    <property type="protein sequence ID" value="KAF3488901.1"/>
    <property type="molecule type" value="Genomic_DNA"/>
</dbReference>
<evidence type="ECO:0000313" key="2">
    <source>
        <dbReference type="EMBL" id="KAF3488901.1"/>
    </source>
</evidence>
<dbReference type="AlphaFoldDB" id="A0A8S9N7X1"/>
<evidence type="ECO:0000313" key="3">
    <source>
        <dbReference type="EMBL" id="KAF3489912.1"/>
    </source>
</evidence>
<comment type="caution">
    <text evidence="3">The sequence shown here is derived from an EMBL/GenBank/DDBJ whole genome shotgun (WGS) entry which is preliminary data.</text>
</comment>
<evidence type="ECO:0000313" key="4">
    <source>
        <dbReference type="Proteomes" id="UP000712600"/>
    </source>
</evidence>
<dbReference type="EMBL" id="QGKX02002183">
    <property type="protein sequence ID" value="KAF3489912.1"/>
    <property type="molecule type" value="Genomic_DNA"/>
</dbReference>
<reference evidence="3" key="1">
    <citation type="submission" date="2019-12" db="EMBL/GenBank/DDBJ databases">
        <title>Genome sequencing and annotation of Brassica cretica.</title>
        <authorList>
            <person name="Studholme D.J."/>
            <person name="Sarris P."/>
        </authorList>
    </citation>
    <scope>NUCLEOTIDE SEQUENCE</scope>
    <source>
        <strain evidence="3">PFS-109/04</strain>
        <tissue evidence="3">Leaf</tissue>
    </source>
</reference>
<name>A0A8S9N7X1_BRACR</name>
<gene>
    <name evidence="3" type="ORF">F2Q69_00054596</name>
    <name evidence="2" type="ORF">F2Q69_00056738</name>
</gene>
<evidence type="ECO:0000256" key="1">
    <source>
        <dbReference type="SAM" id="Phobius"/>
    </source>
</evidence>
<sequence length="53" mass="5615">MRSLAFGSETKPSSLVLVCRLLAPVTVALTLVTLLVYYRLSPGSVRSSLACSS</sequence>
<feature type="transmembrane region" description="Helical" evidence="1">
    <location>
        <begin position="15"/>
        <end position="38"/>
    </location>
</feature>